<dbReference type="STRING" id="413882.AAW51_2509"/>
<organism evidence="2 3">
    <name type="scientific">Caldimonas brevitalea</name>
    <dbReference type="NCBI Taxonomy" id="413882"/>
    <lineage>
        <taxon>Bacteria</taxon>
        <taxon>Pseudomonadati</taxon>
        <taxon>Pseudomonadota</taxon>
        <taxon>Betaproteobacteria</taxon>
        <taxon>Burkholderiales</taxon>
        <taxon>Sphaerotilaceae</taxon>
        <taxon>Caldimonas</taxon>
    </lineage>
</organism>
<evidence type="ECO:0000256" key="1">
    <source>
        <dbReference type="SAM" id="Phobius"/>
    </source>
</evidence>
<keyword evidence="1" id="KW-0472">Membrane</keyword>
<keyword evidence="1" id="KW-1133">Transmembrane helix</keyword>
<evidence type="ECO:0000313" key="3">
    <source>
        <dbReference type="Proteomes" id="UP000035352"/>
    </source>
</evidence>
<dbReference type="AlphaFoldDB" id="A0A0G3BRN4"/>
<dbReference type="KEGG" id="pbh:AAW51_2509"/>
<name>A0A0G3BRN4_9BURK</name>
<evidence type="ECO:0000313" key="2">
    <source>
        <dbReference type="EMBL" id="AKJ29200.1"/>
    </source>
</evidence>
<dbReference type="RefSeq" id="WP_047194888.1">
    <property type="nucleotide sequence ID" value="NZ_CP011371.1"/>
</dbReference>
<feature type="transmembrane region" description="Helical" evidence="1">
    <location>
        <begin position="6"/>
        <end position="24"/>
    </location>
</feature>
<accession>A0A0G3BRN4</accession>
<reference evidence="2 3" key="1">
    <citation type="submission" date="2015-05" db="EMBL/GenBank/DDBJ databases">
        <authorList>
            <person name="Tang B."/>
            <person name="Yu Y."/>
        </authorList>
    </citation>
    <scope>NUCLEOTIDE SEQUENCE [LARGE SCALE GENOMIC DNA]</scope>
    <source>
        <strain evidence="2 3">DSM 7029</strain>
    </source>
</reference>
<keyword evidence="1" id="KW-0812">Transmembrane</keyword>
<dbReference type="EMBL" id="CP011371">
    <property type="protein sequence ID" value="AKJ29200.1"/>
    <property type="molecule type" value="Genomic_DNA"/>
</dbReference>
<dbReference type="Proteomes" id="UP000035352">
    <property type="component" value="Chromosome"/>
</dbReference>
<keyword evidence="3" id="KW-1185">Reference proteome</keyword>
<gene>
    <name evidence="2" type="ORF">AAW51_2509</name>
</gene>
<protein>
    <submittedName>
        <fullName evidence="2">Uncharacterized protein</fullName>
    </submittedName>
</protein>
<sequence>MQVVTYLTSTLLIAVSVGLVLLAFRYEVRRRRSLHELVNSRELVVLDDSEIERDREVSVPHAGVAAHTADLSSAPPWHGLEGFHCQHTPAEECLHVHSKLALFSPALAGVVVHKGGELRLFGPCVGSVTVRVGGTCFSYGTVTGDALNEGGVLRVYGTIIGEVKTKQGATFIRGDEGSESRR</sequence>
<proteinExistence type="predicted"/>